<evidence type="ECO:0000259" key="13">
    <source>
        <dbReference type="PROSITE" id="PS50929"/>
    </source>
</evidence>
<evidence type="ECO:0000259" key="14">
    <source>
        <dbReference type="PROSITE" id="PS50990"/>
    </source>
</evidence>
<dbReference type="SMART" id="SM00382">
    <property type="entry name" value="AAA"/>
    <property type="match status" value="1"/>
</dbReference>
<dbReference type="GO" id="GO:0005886">
    <property type="term" value="C:plasma membrane"/>
    <property type="evidence" value="ECO:0007669"/>
    <property type="project" value="UniProtKB-SubCell"/>
</dbReference>
<feature type="domain" description="ABC transporter" evidence="12">
    <location>
        <begin position="464"/>
        <end position="699"/>
    </location>
</feature>
<dbReference type="Pfam" id="PF00664">
    <property type="entry name" value="ABC_membrane"/>
    <property type="match status" value="1"/>
</dbReference>
<dbReference type="CDD" id="cd18588">
    <property type="entry name" value="ABC_6TM_CyaB_HlyB_like"/>
    <property type="match status" value="1"/>
</dbReference>
<dbReference type="Gene3D" id="3.40.50.300">
    <property type="entry name" value="P-loop containing nucleotide triphosphate hydrolases"/>
    <property type="match status" value="1"/>
</dbReference>
<keyword evidence="9 11" id="KW-1133">Transmembrane helix</keyword>
<feature type="transmembrane region" description="Helical" evidence="11">
    <location>
        <begin position="289"/>
        <end position="309"/>
    </location>
</feature>
<keyword evidence="5" id="KW-0547">Nucleotide-binding</keyword>
<dbReference type="Gene3D" id="3.90.70.10">
    <property type="entry name" value="Cysteine proteinases"/>
    <property type="match status" value="1"/>
</dbReference>
<keyword evidence="8" id="KW-0067">ATP-binding</keyword>
<keyword evidence="6" id="KW-0378">Hydrolase</keyword>
<dbReference type="InterPro" id="IPR003593">
    <property type="entry name" value="AAA+_ATPase"/>
</dbReference>
<dbReference type="GO" id="GO:0005524">
    <property type="term" value="F:ATP binding"/>
    <property type="evidence" value="ECO:0007669"/>
    <property type="project" value="UniProtKB-KW"/>
</dbReference>
<dbReference type="STRING" id="749551.HMPREF9555_02091"/>
<evidence type="ECO:0000256" key="11">
    <source>
        <dbReference type="SAM" id="Phobius"/>
    </source>
</evidence>
<dbReference type="EMBL" id="AECV01000060">
    <property type="protein sequence ID" value="EFW28763.1"/>
    <property type="molecule type" value="Genomic_DNA"/>
</dbReference>
<keyword evidence="7" id="KW-0645">Protease</keyword>
<evidence type="ECO:0000256" key="2">
    <source>
        <dbReference type="ARBA" id="ARBA00022448"/>
    </source>
</evidence>
<sequence>MEDPALQCLVAGARLVGININAKQLRHSYVFSNAAMDEIAVVRAARELGLRAGILSYAEEKPLPMIPCPAIAPLQDGSSILLLGQDGSQLQCWIPQHNKIMLISDEQLRQRWKRQLIPIAKKDASASPVEKLDWRWLIRVASKYKKGFGIVLIFSVFMQGFNIIAPLFMQETINYLLVHHSLDTLNVLAFGMICACFFRGWLAVWRRFIMNHYASKLDTVLSAKLFYHLLRLPLSFFERMKTGDIITRMRELASIRRFVVSAGLTALLDVLFAVIYLVILFLYNTQLTLITLVALLCFIIINLVLTPYLRRRLKTKFQVESRKQGFLFNILRGMETIKTLSVEKSCRQRWDELMTAQVRASFAIDNINNAGNNLARTIQQLTIVAILWFGVQEIMDGNFTVGELVAFQMYTGYVISPIVRLSNMWQDYQQTKVSLHYLDDISMEPPEDTIYAKNLTTPAIKGDIRFEDVSFRYPGAAGDNLSHIDLHIPAGGKIGIVGKSGSGKSTLAKLIQRFYPPSRGNILLDGLDAANIETSWLRQQMGVVTQDTKLFRGTIQENVALPKNGASHEEIRKASIVSGADAFIQELPQRYGTLVSEGGNTLSGGQKQRVAIARALIRDPQILIFDEATSALDTESEQLLRQNLQQISAGRTLLMIAHRLSMVQDCDCIIYMENGRILERGTLDALMEKKGAYYHLYCQQAG</sequence>
<organism evidence="15 16">
    <name type="scientific">Selenomonas artemidis F0399</name>
    <dbReference type="NCBI Taxonomy" id="749551"/>
    <lineage>
        <taxon>Bacteria</taxon>
        <taxon>Bacillati</taxon>
        <taxon>Bacillota</taxon>
        <taxon>Negativicutes</taxon>
        <taxon>Selenomonadales</taxon>
        <taxon>Selenomonadaceae</taxon>
        <taxon>Selenomonas</taxon>
    </lineage>
</organism>
<evidence type="ECO:0000313" key="16">
    <source>
        <dbReference type="Proteomes" id="UP000004633"/>
    </source>
</evidence>
<name>E7N4Z6_9FIRM</name>
<dbReference type="GO" id="GO:0015421">
    <property type="term" value="F:ABC-type oligopeptide transporter activity"/>
    <property type="evidence" value="ECO:0007669"/>
    <property type="project" value="TreeGrafter"/>
</dbReference>
<dbReference type="PROSITE" id="PS50893">
    <property type="entry name" value="ABC_TRANSPORTER_2"/>
    <property type="match status" value="1"/>
</dbReference>
<evidence type="ECO:0000259" key="12">
    <source>
        <dbReference type="PROSITE" id="PS50893"/>
    </source>
</evidence>
<dbReference type="PROSITE" id="PS00211">
    <property type="entry name" value="ABC_TRANSPORTER_1"/>
    <property type="match status" value="1"/>
</dbReference>
<dbReference type="PANTHER" id="PTHR43394:SF1">
    <property type="entry name" value="ATP-BINDING CASSETTE SUB-FAMILY B MEMBER 10, MITOCHONDRIAL"/>
    <property type="match status" value="1"/>
</dbReference>
<evidence type="ECO:0000256" key="9">
    <source>
        <dbReference type="ARBA" id="ARBA00022989"/>
    </source>
</evidence>
<dbReference type="InterPro" id="IPR011527">
    <property type="entry name" value="ABC1_TM_dom"/>
</dbReference>
<dbReference type="InterPro" id="IPR005074">
    <property type="entry name" value="Peptidase_C39"/>
</dbReference>
<evidence type="ECO:0000256" key="6">
    <source>
        <dbReference type="ARBA" id="ARBA00022801"/>
    </source>
</evidence>
<dbReference type="GO" id="GO:0016887">
    <property type="term" value="F:ATP hydrolysis activity"/>
    <property type="evidence" value="ECO:0007669"/>
    <property type="project" value="InterPro"/>
</dbReference>
<dbReference type="InterPro" id="IPR027417">
    <property type="entry name" value="P-loop_NTPase"/>
</dbReference>
<keyword evidence="4 11" id="KW-0812">Transmembrane</keyword>
<protein>
    <submittedName>
        <fullName evidence="15">Type I secretion system ATPase</fullName>
    </submittedName>
</protein>
<gene>
    <name evidence="15" type="ORF">HMPREF9555_02091</name>
</gene>
<dbReference type="HOGENOM" id="CLU_000604_84_3_9"/>
<evidence type="ECO:0000256" key="10">
    <source>
        <dbReference type="ARBA" id="ARBA00023136"/>
    </source>
</evidence>
<dbReference type="Proteomes" id="UP000004633">
    <property type="component" value="Unassembled WGS sequence"/>
</dbReference>
<dbReference type="GO" id="GO:0006508">
    <property type="term" value="P:proteolysis"/>
    <property type="evidence" value="ECO:0007669"/>
    <property type="project" value="InterPro"/>
</dbReference>
<feature type="domain" description="Peptidase C39" evidence="14">
    <location>
        <begin position="2"/>
        <end position="119"/>
    </location>
</feature>
<evidence type="ECO:0000256" key="5">
    <source>
        <dbReference type="ARBA" id="ARBA00022741"/>
    </source>
</evidence>
<feature type="transmembrane region" description="Helical" evidence="11">
    <location>
        <begin position="258"/>
        <end position="283"/>
    </location>
</feature>
<comment type="subcellular location">
    <subcellularLocation>
        <location evidence="1">Cell membrane</location>
        <topology evidence="1">Multi-pass membrane protein</topology>
    </subcellularLocation>
</comment>
<feature type="domain" description="ABC transmembrane type-1" evidence="13">
    <location>
        <begin position="150"/>
        <end position="430"/>
    </location>
</feature>
<dbReference type="PROSITE" id="PS50990">
    <property type="entry name" value="PEPTIDASE_C39"/>
    <property type="match status" value="1"/>
</dbReference>
<evidence type="ECO:0000256" key="4">
    <source>
        <dbReference type="ARBA" id="ARBA00022692"/>
    </source>
</evidence>
<keyword evidence="3" id="KW-1003">Cell membrane</keyword>
<evidence type="ECO:0000256" key="1">
    <source>
        <dbReference type="ARBA" id="ARBA00004651"/>
    </source>
</evidence>
<dbReference type="AlphaFoldDB" id="E7N4Z6"/>
<dbReference type="PANTHER" id="PTHR43394">
    <property type="entry name" value="ATP-DEPENDENT PERMEASE MDL1, MITOCHONDRIAL"/>
    <property type="match status" value="1"/>
</dbReference>
<dbReference type="GO" id="GO:0008234">
    <property type="term" value="F:cysteine-type peptidase activity"/>
    <property type="evidence" value="ECO:0007669"/>
    <property type="project" value="UniProtKB-KW"/>
</dbReference>
<keyword evidence="2" id="KW-0813">Transport</keyword>
<dbReference type="InterPro" id="IPR036640">
    <property type="entry name" value="ABC1_TM_sf"/>
</dbReference>
<evidence type="ECO:0000256" key="7">
    <source>
        <dbReference type="ARBA" id="ARBA00022807"/>
    </source>
</evidence>
<feature type="transmembrane region" description="Helical" evidence="11">
    <location>
        <begin position="185"/>
        <end position="205"/>
    </location>
</feature>
<dbReference type="SUPFAM" id="SSF52540">
    <property type="entry name" value="P-loop containing nucleoside triphosphate hydrolases"/>
    <property type="match status" value="1"/>
</dbReference>
<evidence type="ECO:0000313" key="15">
    <source>
        <dbReference type="EMBL" id="EFW28763.1"/>
    </source>
</evidence>
<keyword evidence="10 11" id="KW-0472">Membrane</keyword>
<evidence type="ECO:0000256" key="8">
    <source>
        <dbReference type="ARBA" id="ARBA00022840"/>
    </source>
</evidence>
<accession>E7N4Z6</accession>
<comment type="caution">
    <text evidence="15">The sequence shown here is derived from an EMBL/GenBank/DDBJ whole genome shotgun (WGS) entry which is preliminary data.</text>
</comment>
<dbReference type="InterPro" id="IPR017871">
    <property type="entry name" value="ABC_transporter-like_CS"/>
</dbReference>
<dbReference type="InterPro" id="IPR003439">
    <property type="entry name" value="ABC_transporter-like_ATP-bd"/>
</dbReference>
<keyword evidence="7" id="KW-0788">Thiol protease</keyword>
<evidence type="ECO:0000256" key="3">
    <source>
        <dbReference type="ARBA" id="ARBA00022475"/>
    </source>
</evidence>
<dbReference type="FunFam" id="3.40.50.300:FF:000299">
    <property type="entry name" value="ABC transporter ATP-binding protein/permease"/>
    <property type="match status" value="1"/>
</dbReference>
<dbReference type="Gene3D" id="1.20.1560.10">
    <property type="entry name" value="ABC transporter type 1, transmembrane domain"/>
    <property type="match status" value="1"/>
</dbReference>
<dbReference type="InterPro" id="IPR039421">
    <property type="entry name" value="Type_1_exporter"/>
</dbReference>
<dbReference type="SUPFAM" id="SSF90123">
    <property type="entry name" value="ABC transporter transmembrane region"/>
    <property type="match status" value="1"/>
</dbReference>
<keyword evidence="16" id="KW-1185">Reference proteome</keyword>
<feature type="transmembrane region" description="Helical" evidence="11">
    <location>
        <begin position="147"/>
        <end position="165"/>
    </location>
</feature>
<dbReference type="Pfam" id="PF00005">
    <property type="entry name" value="ABC_tran"/>
    <property type="match status" value="1"/>
</dbReference>
<proteinExistence type="predicted"/>
<reference evidence="15 16" key="1">
    <citation type="submission" date="2010-08" db="EMBL/GenBank/DDBJ databases">
        <authorList>
            <person name="Weinstock G."/>
            <person name="Sodergren E."/>
            <person name="Clifton S."/>
            <person name="Fulton L."/>
            <person name="Fulton B."/>
            <person name="Courtney L."/>
            <person name="Fronick C."/>
            <person name="Harrison M."/>
            <person name="Strong C."/>
            <person name="Farmer C."/>
            <person name="Delahaunty K."/>
            <person name="Markovic C."/>
            <person name="Hall O."/>
            <person name="Minx P."/>
            <person name="Tomlinson C."/>
            <person name="Mitreva M."/>
            <person name="Hou S."/>
            <person name="Chen J."/>
            <person name="Wollam A."/>
            <person name="Pepin K.H."/>
            <person name="Johnson M."/>
            <person name="Bhonagiri V."/>
            <person name="Zhang X."/>
            <person name="Suruliraj S."/>
            <person name="Warren W."/>
            <person name="Chinwalla A."/>
            <person name="Mardis E.R."/>
            <person name="Wilson R.K."/>
        </authorList>
    </citation>
    <scope>NUCLEOTIDE SEQUENCE [LARGE SCALE GENOMIC DNA]</scope>
    <source>
        <strain evidence="15 16">F0399</strain>
    </source>
</reference>
<dbReference type="PROSITE" id="PS50929">
    <property type="entry name" value="ABC_TM1F"/>
    <property type="match status" value="1"/>
</dbReference>